<dbReference type="AlphaFoldDB" id="A0A127V9M4"/>
<evidence type="ECO:0000256" key="3">
    <source>
        <dbReference type="ARBA" id="ARBA00023082"/>
    </source>
</evidence>
<evidence type="ECO:0000259" key="5">
    <source>
        <dbReference type="Pfam" id="PF04542"/>
    </source>
</evidence>
<dbReference type="Gene3D" id="1.10.10.10">
    <property type="entry name" value="Winged helix-like DNA-binding domain superfamily/Winged helix DNA-binding domain"/>
    <property type="match status" value="1"/>
</dbReference>
<dbReference type="PANTHER" id="PTHR43133">
    <property type="entry name" value="RNA POLYMERASE ECF-TYPE SIGMA FACTO"/>
    <property type="match status" value="1"/>
</dbReference>
<reference evidence="7 8" key="1">
    <citation type="submission" date="2016-03" db="EMBL/GenBank/DDBJ databases">
        <title>Complete genome sequence of Pedobacter cryoconitis PAMC 27485.</title>
        <authorList>
            <person name="Lee J."/>
            <person name="Kim O.-S."/>
        </authorList>
    </citation>
    <scope>NUCLEOTIDE SEQUENCE [LARGE SCALE GENOMIC DNA]</scope>
    <source>
        <strain evidence="7 8">PAMC 27485</strain>
    </source>
</reference>
<feature type="domain" description="RNA polymerase sigma factor 70 region 4 type 2" evidence="6">
    <location>
        <begin position="126"/>
        <end position="174"/>
    </location>
</feature>
<dbReference type="GO" id="GO:0003677">
    <property type="term" value="F:DNA binding"/>
    <property type="evidence" value="ECO:0007669"/>
    <property type="project" value="InterPro"/>
</dbReference>
<keyword evidence="4" id="KW-0804">Transcription</keyword>
<dbReference type="SUPFAM" id="SSF88659">
    <property type="entry name" value="Sigma3 and sigma4 domains of RNA polymerase sigma factors"/>
    <property type="match status" value="1"/>
</dbReference>
<gene>
    <name evidence="7" type="ORF">AY601_0931</name>
</gene>
<sequence>MKKSVIKSDTITWDTFRKGDRIAFETIVRSHSRLLFSYGTRFTRDRELIKECIQDLFVSLWERRAHLNSTGHIKNYLFKAFRINLLKLVNADSQFVSVHDLPLFEITLNKEAQMITEEYHLDIKIKLESTLKKLSARQYEVIYLRYYEGLSFKDISEIMNISAKGTYKLLGRAIAVMRKNLTLKDFRFIFLHYI</sequence>
<keyword evidence="2" id="KW-0805">Transcription regulation</keyword>
<dbReference type="InterPro" id="IPR014284">
    <property type="entry name" value="RNA_pol_sigma-70_dom"/>
</dbReference>
<feature type="domain" description="RNA polymerase sigma-70 region 2" evidence="5">
    <location>
        <begin position="27"/>
        <end position="79"/>
    </location>
</feature>
<evidence type="ECO:0000259" key="6">
    <source>
        <dbReference type="Pfam" id="PF08281"/>
    </source>
</evidence>
<dbReference type="GO" id="GO:0016987">
    <property type="term" value="F:sigma factor activity"/>
    <property type="evidence" value="ECO:0007669"/>
    <property type="project" value="UniProtKB-KW"/>
</dbReference>
<dbReference type="EMBL" id="CP014504">
    <property type="protein sequence ID" value="AMP97871.1"/>
    <property type="molecule type" value="Genomic_DNA"/>
</dbReference>
<dbReference type="PATRIC" id="fig|188932.3.peg.959"/>
<name>A0A127V9M4_9SPHI</name>
<dbReference type="InterPro" id="IPR013249">
    <property type="entry name" value="RNA_pol_sigma70_r4_t2"/>
</dbReference>
<proteinExistence type="inferred from homology"/>
<dbReference type="RefSeq" id="WP_068397109.1">
    <property type="nucleotide sequence ID" value="NZ_CP014504.1"/>
</dbReference>
<evidence type="ECO:0000313" key="7">
    <source>
        <dbReference type="EMBL" id="AMP97871.1"/>
    </source>
</evidence>
<comment type="similarity">
    <text evidence="1">Belongs to the sigma-70 factor family. ECF subfamily.</text>
</comment>
<dbReference type="NCBIfam" id="TIGR02937">
    <property type="entry name" value="sigma70-ECF"/>
    <property type="match status" value="1"/>
</dbReference>
<dbReference type="SUPFAM" id="SSF88946">
    <property type="entry name" value="Sigma2 domain of RNA polymerase sigma factors"/>
    <property type="match status" value="1"/>
</dbReference>
<dbReference type="KEGG" id="pcm:AY601_0931"/>
<dbReference type="InterPro" id="IPR013325">
    <property type="entry name" value="RNA_pol_sigma_r2"/>
</dbReference>
<dbReference type="GO" id="GO:0006352">
    <property type="term" value="P:DNA-templated transcription initiation"/>
    <property type="evidence" value="ECO:0007669"/>
    <property type="project" value="InterPro"/>
</dbReference>
<keyword evidence="3" id="KW-0731">Sigma factor</keyword>
<dbReference type="InterPro" id="IPR039425">
    <property type="entry name" value="RNA_pol_sigma-70-like"/>
</dbReference>
<organism evidence="7 8">
    <name type="scientific">Pedobacter cryoconitis</name>
    <dbReference type="NCBI Taxonomy" id="188932"/>
    <lineage>
        <taxon>Bacteria</taxon>
        <taxon>Pseudomonadati</taxon>
        <taxon>Bacteroidota</taxon>
        <taxon>Sphingobacteriia</taxon>
        <taxon>Sphingobacteriales</taxon>
        <taxon>Sphingobacteriaceae</taxon>
        <taxon>Pedobacter</taxon>
    </lineage>
</organism>
<accession>A0A127V9M4</accession>
<dbReference type="Pfam" id="PF08281">
    <property type="entry name" value="Sigma70_r4_2"/>
    <property type="match status" value="1"/>
</dbReference>
<dbReference type="PANTHER" id="PTHR43133:SF46">
    <property type="entry name" value="RNA POLYMERASE SIGMA-70 FACTOR ECF SUBFAMILY"/>
    <property type="match status" value="1"/>
</dbReference>
<keyword evidence="8" id="KW-1185">Reference proteome</keyword>
<evidence type="ECO:0000313" key="8">
    <source>
        <dbReference type="Proteomes" id="UP000071561"/>
    </source>
</evidence>
<dbReference type="Proteomes" id="UP000071561">
    <property type="component" value="Chromosome"/>
</dbReference>
<evidence type="ECO:0000256" key="4">
    <source>
        <dbReference type="ARBA" id="ARBA00023163"/>
    </source>
</evidence>
<dbReference type="CDD" id="cd06171">
    <property type="entry name" value="Sigma70_r4"/>
    <property type="match status" value="1"/>
</dbReference>
<dbReference type="Gene3D" id="1.10.1740.10">
    <property type="match status" value="1"/>
</dbReference>
<dbReference type="Pfam" id="PF04542">
    <property type="entry name" value="Sigma70_r2"/>
    <property type="match status" value="1"/>
</dbReference>
<evidence type="ECO:0000256" key="2">
    <source>
        <dbReference type="ARBA" id="ARBA00023015"/>
    </source>
</evidence>
<dbReference type="InterPro" id="IPR013324">
    <property type="entry name" value="RNA_pol_sigma_r3/r4-like"/>
</dbReference>
<dbReference type="InterPro" id="IPR036388">
    <property type="entry name" value="WH-like_DNA-bd_sf"/>
</dbReference>
<protein>
    <submittedName>
        <fullName evidence="7">RNA polymerase ECF-type sigma factor</fullName>
    </submittedName>
</protein>
<evidence type="ECO:0000256" key="1">
    <source>
        <dbReference type="ARBA" id="ARBA00010641"/>
    </source>
</evidence>
<dbReference type="InterPro" id="IPR007627">
    <property type="entry name" value="RNA_pol_sigma70_r2"/>
</dbReference>